<gene>
    <name evidence="1" type="ORF">LX15_001267</name>
</gene>
<dbReference type="Pfam" id="PF00106">
    <property type="entry name" value="adh_short"/>
    <property type="match status" value="1"/>
</dbReference>
<organism evidence="1 2">
    <name type="scientific">Streptoalloteichus tenebrarius (strain ATCC 17920 / DSM 40477 / JCM 4838 / CBS 697.72 / NBRC 16177 / NCIMB 11028 / NRRL B-12390 / A12253. 1 / ISP 5477)</name>
    <name type="common">Streptomyces tenebrarius</name>
    <dbReference type="NCBI Taxonomy" id="1933"/>
    <lineage>
        <taxon>Bacteria</taxon>
        <taxon>Bacillati</taxon>
        <taxon>Actinomycetota</taxon>
        <taxon>Actinomycetes</taxon>
        <taxon>Pseudonocardiales</taxon>
        <taxon>Pseudonocardiaceae</taxon>
        <taxon>Streptoalloteichus</taxon>
    </lineage>
</organism>
<reference evidence="1 2" key="1">
    <citation type="submission" date="2022-06" db="EMBL/GenBank/DDBJ databases">
        <title>Genomic Encyclopedia of Archaeal and Bacterial Type Strains, Phase II (KMG-II): from individual species to whole genera.</title>
        <authorList>
            <person name="Goeker M."/>
        </authorList>
    </citation>
    <scope>NUCLEOTIDE SEQUENCE [LARGE SCALE GENOMIC DNA]</scope>
    <source>
        <strain evidence="1 2">DSM 40477</strain>
    </source>
</reference>
<protein>
    <submittedName>
        <fullName evidence="1">Short chain dehydrogenase</fullName>
    </submittedName>
</protein>
<keyword evidence="2" id="KW-1185">Reference proteome</keyword>
<dbReference type="PANTHER" id="PTHR43431">
    <property type="entry name" value="OXIDOREDUCTASE, SHORT CHAIN DEHYDROGENASE/REDUCTASE FAMILY (AFU_ORTHOLOGUE AFUA_5G14000)"/>
    <property type="match status" value="1"/>
</dbReference>
<proteinExistence type="predicted"/>
<sequence>MSRTIAVLGAGPGLGRSIATRFGREGFRVALVARNKTRLDALVDDLAGQGVEAAAFPADLRDHQGIPSLVDAISARFGSLDVAYYGPSGLEPALLPVPVLDVDPDALDSHLDLMVRTPISLARAVLPGMRERGDGALLFGLGISAKIPVPLMGNIGIALAGLRNYIHNLHAVLAEEGVYAGAVLIAALIERSDAQRLFDADSTVRPSTEVERVDPDVLAELCWEMYRGRDRVEEVVGGFGRTNAEPA</sequence>
<dbReference type="RefSeq" id="WP_253668529.1">
    <property type="nucleotide sequence ID" value="NZ_JAMTCP010000004.1"/>
</dbReference>
<dbReference type="EMBL" id="JAMTCP010000004">
    <property type="protein sequence ID" value="MCP2257582.1"/>
    <property type="molecule type" value="Genomic_DNA"/>
</dbReference>
<evidence type="ECO:0000313" key="2">
    <source>
        <dbReference type="Proteomes" id="UP001205311"/>
    </source>
</evidence>
<dbReference type="Gene3D" id="3.40.50.720">
    <property type="entry name" value="NAD(P)-binding Rossmann-like Domain"/>
    <property type="match status" value="1"/>
</dbReference>
<dbReference type="Proteomes" id="UP001205311">
    <property type="component" value="Unassembled WGS sequence"/>
</dbReference>
<dbReference type="InterPro" id="IPR036291">
    <property type="entry name" value="NAD(P)-bd_dom_sf"/>
</dbReference>
<accession>A0ABT1HPZ5</accession>
<dbReference type="InterPro" id="IPR002347">
    <property type="entry name" value="SDR_fam"/>
</dbReference>
<name>A0ABT1HPZ5_STRSD</name>
<evidence type="ECO:0000313" key="1">
    <source>
        <dbReference type="EMBL" id="MCP2257582.1"/>
    </source>
</evidence>
<dbReference type="PANTHER" id="PTHR43431:SF7">
    <property type="entry name" value="OXIDOREDUCTASE, SHORT CHAIN DEHYDROGENASE_REDUCTASE FAMILY (AFU_ORTHOLOGUE AFUA_5G14000)"/>
    <property type="match status" value="1"/>
</dbReference>
<comment type="caution">
    <text evidence="1">The sequence shown here is derived from an EMBL/GenBank/DDBJ whole genome shotgun (WGS) entry which is preliminary data.</text>
</comment>
<dbReference type="SUPFAM" id="SSF51735">
    <property type="entry name" value="NAD(P)-binding Rossmann-fold domains"/>
    <property type="match status" value="1"/>
</dbReference>